<keyword evidence="1" id="KW-0812">Transmembrane</keyword>
<dbReference type="Proteomes" id="UP000196475">
    <property type="component" value="Unassembled WGS sequence"/>
</dbReference>
<feature type="transmembrane region" description="Helical" evidence="1">
    <location>
        <begin position="62"/>
        <end position="81"/>
    </location>
</feature>
<sequence length="87" mass="9940">MYRSLFFAVVSVMLTTLHLYWKNGYLMWAAVFIAMSSFGFALLELDENFVGDKARKRKWHHFVPLVSIGIAGYEAFILYLAEKAGIG</sequence>
<comment type="caution">
    <text evidence="2">The sequence shown here is derived from an EMBL/GenBank/DDBJ whole genome shotgun (WGS) entry which is preliminary data.</text>
</comment>
<keyword evidence="1" id="KW-0472">Membrane</keyword>
<dbReference type="EMBL" id="LZRT01000117">
    <property type="protein sequence ID" value="OUM84894.1"/>
    <property type="molecule type" value="Genomic_DNA"/>
</dbReference>
<dbReference type="AlphaFoldDB" id="A0A1Y3PCK3"/>
<proteinExistence type="predicted"/>
<keyword evidence="1" id="KW-1133">Transmembrane helix</keyword>
<name>A0A1Y3PCK3_9BACI</name>
<evidence type="ECO:0000313" key="3">
    <source>
        <dbReference type="Proteomes" id="UP000196475"/>
    </source>
</evidence>
<evidence type="ECO:0000313" key="2">
    <source>
        <dbReference type="EMBL" id="OUM84894.1"/>
    </source>
</evidence>
<reference evidence="3" key="1">
    <citation type="submission" date="2016-06" db="EMBL/GenBank/DDBJ databases">
        <authorList>
            <person name="Nascimento L."/>
            <person name="Pereira R.V."/>
            <person name="Martins L.F."/>
            <person name="Quaggio R.B."/>
            <person name="Silva A.M."/>
            <person name="Setubal J.C."/>
        </authorList>
    </citation>
    <scope>NUCLEOTIDE SEQUENCE [LARGE SCALE GENOMIC DNA]</scope>
</reference>
<accession>A0A1Y3PCK3</accession>
<gene>
    <name evidence="2" type="ORF">BAA01_03015</name>
</gene>
<organism evidence="2 3">
    <name type="scientific">Bacillus thermozeamaize</name>
    <dbReference type="NCBI Taxonomy" id="230954"/>
    <lineage>
        <taxon>Bacteria</taxon>
        <taxon>Bacillati</taxon>
        <taxon>Bacillota</taxon>
        <taxon>Bacilli</taxon>
        <taxon>Bacillales</taxon>
        <taxon>Bacillaceae</taxon>
        <taxon>Bacillus</taxon>
    </lineage>
</organism>
<evidence type="ECO:0000256" key="1">
    <source>
        <dbReference type="SAM" id="Phobius"/>
    </source>
</evidence>
<protein>
    <submittedName>
        <fullName evidence="2">Uncharacterized protein</fullName>
    </submittedName>
</protein>
<feature type="transmembrane region" description="Helical" evidence="1">
    <location>
        <begin position="27"/>
        <end position="50"/>
    </location>
</feature>